<dbReference type="EMBL" id="LT594624">
    <property type="protein sequence ID" value="SBT86197.1"/>
    <property type="molecule type" value="Genomic_DNA"/>
</dbReference>
<evidence type="ECO:0000256" key="1">
    <source>
        <dbReference type="SAM" id="MobiDB-lite"/>
    </source>
</evidence>
<dbReference type="VEuPathDB" id="PlasmoDB:PmUG01_03014900"/>
<feature type="region of interest" description="Disordered" evidence="1">
    <location>
        <begin position="351"/>
        <end position="394"/>
    </location>
</feature>
<name>A0A1D3JIC9_PLAMA</name>
<keyword evidence="4" id="KW-1185">Reference proteome</keyword>
<evidence type="ECO:0000313" key="3">
    <source>
        <dbReference type="EMBL" id="SBT86197.1"/>
    </source>
</evidence>
<feature type="compositionally biased region" description="Basic and acidic residues" evidence="1">
    <location>
        <begin position="119"/>
        <end position="180"/>
    </location>
</feature>
<dbReference type="GeneID" id="39866713"/>
<evidence type="ECO:0008006" key="5">
    <source>
        <dbReference type="Google" id="ProtNLM"/>
    </source>
</evidence>
<gene>
    <name evidence="3" type="primary">PmUG01_03014900</name>
    <name evidence="3" type="ORF">PMUG01_03014900</name>
</gene>
<feature type="compositionally biased region" description="Basic and acidic residues" evidence="1">
    <location>
        <begin position="191"/>
        <end position="207"/>
    </location>
</feature>
<feature type="signal peptide" evidence="2">
    <location>
        <begin position="1"/>
        <end position="18"/>
    </location>
</feature>
<organism evidence="3 4">
    <name type="scientific">Plasmodium malariae</name>
    <dbReference type="NCBI Taxonomy" id="5858"/>
    <lineage>
        <taxon>Eukaryota</taxon>
        <taxon>Sar</taxon>
        <taxon>Alveolata</taxon>
        <taxon>Apicomplexa</taxon>
        <taxon>Aconoidasida</taxon>
        <taxon>Haemosporida</taxon>
        <taxon>Plasmodiidae</taxon>
        <taxon>Plasmodium</taxon>
        <taxon>Plasmodium (Plasmodium)</taxon>
    </lineage>
</organism>
<feature type="region of interest" description="Disordered" evidence="1">
    <location>
        <begin position="95"/>
        <end position="212"/>
    </location>
</feature>
<sequence>MKLYILVLFVALSYYCCSFGKSEQEKFELGKNNGIRDIVFNEVNEKENLTKNILVDKDINNDDDKKILDQMKNGNPISFDISGGIEISGDNEKGEEALLGSGDARNKEKNEVENEGENEEKNKGKNEGENEEKNKGKNEGENEEKNKGKNEGENEEKNKGKNEGENEEKNKGKNERKNEVYGKGINNPSFGEKEEGNIANDEEKITTEKGSNLMKSIDVPKNYEKTFEELLNMGDEDLSENMEKPEGKNMMSISGNEKPKQDANNIDLKVNNDMVIPTKEQQQEENHSRIKGYVRTLLNEEKINLKLNINKFFKKIFNLIVREKIMSTLCSRQEEVPKEVKLEEVKTSATRNDLLNLPSEQNMQNENDEGNTQKSTNNEGVVSELKSYSKNKPAKCPLSKLSKRQFYKTEDIYSYYTSLEEMLKNRKIRIKTDSASKHFTFHPIEKAKEDFERMVNNNIFIEAVRTILFDSYNKKEKYVYSSFAIVIDTLFSLIKEEKVVTDMYKFVRLFLKDLNMLNWKILDFLKKTSFNGVKLHHIPNLSKTDFEFILAKIYSRSVLGNILSNNSNSSYMSKISKTLKNNSERFLKFSFLENSEYKDKIISNEGSRLKDSLSFDDESLCKYIPIKKKILYERLKNTRKIAEEAILDYLFRLLIRKVHEFVVE</sequence>
<dbReference type="KEGG" id="pmal:PMUG01_03014900"/>
<dbReference type="RefSeq" id="XP_028859369.1">
    <property type="nucleotide sequence ID" value="XM_029008776.1"/>
</dbReference>
<feature type="chain" id="PRO_5008915775" description="Sporozoite-specific protein S10" evidence="2">
    <location>
        <begin position="19"/>
        <end position="664"/>
    </location>
</feature>
<keyword evidence="2" id="KW-0732">Signal</keyword>
<proteinExistence type="predicted"/>
<evidence type="ECO:0000256" key="2">
    <source>
        <dbReference type="SAM" id="SignalP"/>
    </source>
</evidence>
<evidence type="ECO:0000313" key="4">
    <source>
        <dbReference type="Proteomes" id="UP000219813"/>
    </source>
</evidence>
<dbReference type="OrthoDB" id="386690at2759"/>
<reference evidence="3 4" key="1">
    <citation type="submission" date="2016-06" db="EMBL/GenBank/DDBJ databases">
        <authorList>
            <consortium name="Pathogen Informatics"/>
        </authorList>
    </citation>
    <scope>NUCLEOTIDE SEQUENCE [LARGE SCALE GENOMIC DNA]</scope>
</reference>
<feature type="compositionally biased region" description="Polar residues" evidence="1">
    <location>
        <begin position="351"/>
        <end position="390"/>
    </location>
</feature>
<dbReference type="AlphaFoldDB" id="A0A1D3JIC9"/>
<protein>
    <recommendedName>
        <fullName evidence="5">Sporozoite-specific protein S10</fullName>
    </recommendedName>
</protein>
<dbReference type="Proteomes" id="UP000219813">
    <property type="component" value="Chromosome 3"/>
</dbReference>
<dbReference type="OMA" id="NKLYACI"/>
<accession>A0A1D3JIC9</accession>